<evidence type="ECO:0000256" key="1">
    <source>
        <dbReference type="ARBA" id="ARBA00022741"/>
    </source>
</evidence>
<accession>A0A9D1PLL4</accession>
<dbReference type="InterPro" id="IPR037103">
    <property type="entry name" value="Tubulin/FtsZ-like_C"/>
</dbReference>
<organism evidence="3 4">
    <name type="scientific">Candidatus Pseudogracilibacillus intestinigallinarum</name>
    <dbReference type="NCBI Taxonomy" id="2838742"/>
    <lineage>
        <taxon>Bacteria</taxon>
        <taxon>Bacillati</taxon>
        <taxon>Bacillota</taxon>
        <taxon>Bacilli</taxon>
        <taxon>Bacillales</taxon>
        <taxon>Bacillaceae</taxon>
        <taxon>Pseudogracilibacillus</taxon>
    </lineage>
</organism>
<protein>
    <submittedName>
        <fullName evidence="3">Lin0512 family protein</fullName>
    </submittedName>
</protein>
<dbReference type="Pfam" id="PF09585">
    <property type="entry name" value="Lin0512_fam"/>
    <property type="match status" value="1"/>
</dbReference>
<evidence type="ECO:0000256" key="2">
    <source>
        <dbReference type="ARBA" id="ARBA00023134"/>
    </source>
</evidence>
<dbReference type="PANTHER" id="PTHR34784">
    <property type="entry name" value="50S RIBOSOMAL PROTEIN L34"/>
    <property type="match status" value="1"/>
</dbReference>
<name>A0A9D1PLL4_9BACI</name>
<keyword evidence="2" id="KW-0342">GTP-binding</keyword>
<dbReference type="PANTHER" id="PTHR34784:SF1">
    <property type="entry name" value="50S RIBOSOMAL PROTEIN L34"/>
    <property type="match status" value="1"/>
</dbReference>
<dbReference type="Gene3D" id="3.30.1330.20">
    <property type="entry name" value="Tubulin/FtsZ, C-terminal domain"/>
    <property type="match status" value="1"/>
</dbReference>
<dbReference type="AlphaFoldDB" id="A0A9D1PLL4"/>
<comment type="caution">
    <text evidence="3">The sequence shown here is derived from an EMBL/GenBank/DDBJ whole genome shotgun (WGS) entry which is preliminary data.</text>
</comment>
<dbReference type="NCBIfam" id="TIGR02058">
    <property type="entry name" value="lin0512_fam"/>
    <property type="match status" value="1"/>
</dbReference>
<reference evidence="3" key="2">
    <citation type="submission" date="2021-04" db="EMBL/GenBank/DDBJ databases">
        <authorList>
            <person name="Gilroy R."/>
        </authorList>
    </citation>
    <scope>NUCLEOTIDE SEQUENCE</scope>
    <source>
        <strain evidence="3">CHK169-2315</strain>
    </source>
</reference>
<dbReference type="InterPro" id="IPR011719">
    <property type="entry name" value="CHP02058"/>
</dbReference>
<dbReference type="GO" id="GO:0005525">
    <property type="term" value="F:GTP binding"/>
    <property type="evidence" value="ECO:0007669"/>
    <property type="project" value="UniProtKB-KW"/>
</dbReference>
<dbReference type="EMBL" id="DXHX01000040">
    <property type="protein sequence ID" value="HIV74015.1"/>
    <property type="molecule type" value="Genomic_DNA"/>
</dbReference>
<keyword evidence="1" id="KW-0547">Nucleotide-binding</keyword>
<evidence type="ECO:0000313" key="4">
    <source>
        <dbReference type="Proteomes" id="UP000823937"/>
    </source>
</evidence>
<gene>
    <name evidence="3" type="ORF">H9895_02920</name>
</gene>
<evidence type="ECO:0000313" key="3">
    <source>
        <dbReference type="EMBL" id="HIV74015.1"/>
    </source>
</evidence>
<dbReference type="Proteomes" id="UP000823937">
    <property type="component" value="Unassembled WGS sequence"/>
</dbReference>
<reference evidence="3" key="1">
    <citation type="journal article" date="2021" name="PeerJ">
        <title>Extensive microbial diversity within the chicken gut microbiome revealed by metagenomics and culture.</title>
        <authorList>
            <person name="Gilroy R."/>
            <person name="Ravi A."/>
            <person name="Getino M."/>
            <person name="Pursley I."/>
            <person name="Horton D.L."/>
            <person name="Alikhan N.F."/>
            <person name="Baker D."/>
            <person name="Gharbi K."/>
            <person name="Hall N."/>
            <person name="Watson M."/>
            <person name="Adriaenssens E.M."/>
            <person name="Foster-Nyarko E."/>
            <person name="Jarju S."/>
            <person name="Secka A."/>
            <person name="Antonio M."/>
            <person name="Oren A."/>
            <person name="Chaudhuri R.R."/>
            <person name="La Ragione R."/>
            <person name="Hildebrand F."/>
            <person name="Pallen M.J."/>
        </authorList>
    </citation>
    <scope>NUCLEOTIDE SEQUENCE</scope>
    <source>
        <strain evidence="3">CHK169-2315</strain>
    </source>
</reference>
<proteinExistence type="predicted"/>
<sequence>MEKIMFIETGYGIDLHGQDINEAASRAVKNAIHYNSMPGIRTVLPGNDLKNMRVNIKLAVPIDKEKLDEAYIKSLLPYGEVTIEVMDGGMATTSGIFLEDQQDKNDLMYIVNAVVEVGY</sequence>